<dbReference type="GO" id="GO:0005634">
    <property type="term" value="C:nucleus"/>
    <property type="evidence" value="ECO:0007669"/>
    <property type="project" value="UniProtKB-SubCell"/>
</dbReference>
<evidence type="ECO:0000256" key="2">
    <source>
        <dbReference type="ARBA" id="ARBA00004496"/>
    </source>
</evidence>
<comment type="subcellular location">
    <subcellularLocation>
        <location evidence="2">Cytoplasm</location>
    </subcellularLocation>
    <subcellularLocation>
        <location evidence="1">Nucleus</location>
    </subcellularLocation>
</comment>
<comment type="similarity">
    <text evidence="3">Belongs to the AAA ATPase family.</text>
</comment>
<dbReference type="Gene3D" id="1.10.8.60">
    <property type="match status" value="1"/>
</dbReference>
<feature type="domain" description="AAA+ ATPase" evidence="14">
    <location>
        <begin position="232"/>
        <end position="371"/>
    </location>
</feature>
<protein>
    <recommendedName>
        <fullName evidence="11">26S proteasome regulatory subunit 4 homolog</fullName>
    </recommendedName>
</protein>
<name>A0A9W9KFQ5_9EURO</name>
<reference evidence="15" key="2">
    <citation type="journal article" date="2023" name="IMA Fungus">
        <title>Comparative genomic study of the Penicillium genus elucidates a diverse pangenome and 15 lateral gene transfer events.</title>
        <authorList>
            <person name="Petersen C."/>
            <person name="Sorensen T."/>
            <person name="Nielsen M.R."/>
            <person name="Sondergaard T.E."/>
            <person name="Sorensen J.L."/>
            <person name="Fitzpatrick D.A."/>
            <person name="Frisvad J.C."/>
            <person name="Nielsen K.L."/>
        </authorList>
    </citation>
    <scope>NUCLEOTIDE SEQUENCE</scope>
    <source>
        <strain evidence="15">IBT 34128</strain>
    </source>
</reference>
<evidence type="ECO:0000256" key="8">
    <source>
        <dbReference type="ARBA" id="ARBA00022840"/>
    </source>
</evidence>
<dbReference type="FunFam" id="3.40.50.300:FF:000039">
    <property type="entry name" value="26S proteasome regulatory subunit 4"/>
    <property type="match status" value="1"/>
</dbReference>
<evidence type="ECO:0000256" key="7">
    <source>
        <dbReference type="ARBA" id="ARBA00022741"/>
    </source>
</evidence>
<dbReference type="InterPro" id="IPR051858">
    <property type="entry name" value="WD_repeat_GAD-1"/>
</dbReference>
<evidence type="ECO:0000256" key="9">
    <source>
        <dbReference type="ARBA" id="ARBA00022942"/>
    </source>
</evidence>
<evidence type="ECO:0000256" key="12">
    <source>
        <dbReference type="PROSITE-ProRule" id="PRU00221"/>
    </source>
</evidence>
<evidence type="ECO:0000256" key="10">
    <source>
        <dbReference type="ARBA" id="ARBA00023242"/>
    </source>
</evidence>
<dbReference type="GO" id="GO:0008233">
    <property type="term" value="F:peptidase activity"/>
    <property type="evidence" value="ECO:0007669"/>
    <property type="project" value="UniProtKB-KW"/>
</dbReference>
<dbReference type="GO" id="GO:0035861">
    <property type="term" value="C:site of double-strand break"/>
    <property type="evidence" value="ECO:0007669"/>
    <property type="project" value="TreeGrafter"/>
</dbReference>
<dbReference type="Pfam" id="PF17862">
    <property type="entry name" value="AAA_lid_3"/>
    <property type="match status" value="1"/>
</dbReference>
<comment type="caution">
    <text evidence="15">The sequence shown here is derived from an EMBL/GenBank/DDBJ whole genome shotgun (WGS) entry which is preliminary data.</text>
</comment>
<dbReference type="GeneID" id="81391872"/>
<dbReference type="SMART" id="SM00320">
    <property type="entry name" value="WD40"/>
    <property type="match status" value="4"/>
</dbReference>
<gene>
    <name evidence="15" type="ORF">NUU61_002122</name>
</gene>
<dbReference type="InterPro" id="IPR041569">
    <property type="entry name" value="AAA_lid_3"/>
</dbReference>
<evidence type="ECO:0000313" key="16">
    <source>
        <dbReference type="Proteomes" id="UP001141434"/>
    </source>
</evidence>
<evidence type="ECO:0000256" key="11">
    <source>
        <dbReference type="ARBA" id="ARBA00068880"/>
    </source>
</evidence>
<dbReference type="EMBL" id="JAPMSZ010000004">
    <property type="protein sequence ID" value="KAJ5104775.1"/>
    <property type="molecule type" value="Genomic_DNA"/>
</dbReference>
<dbReference type="InterPro" id="IPR032501">
    <property type="entry name" value="Prot_ATP_ID_OB_2nd"/>
</dbReference>
<accession>A0A9W9KFQ5</accession>
<feature type="region of interest" description="Disordered" evidence="13">
    <location>
        <begin position="978"/>
        <end position="1084"/>
    </location>
</feature>
<evidence type="ECO:0000256" key="3">
    <source>
        <dbReference type="ARBA" id="ARBA00006914"/>
    </source>
</evidence>
<keyword evidence="16" id="KW-1185">Reference proteome</keyword>
<dbReference type="InterPro" id="IPR027417">
    <property type="entry name" value="P-loop_NTPase"/>
</dbReference>
<dbReference type="Gene3D" id="2.130.10.10">
    <property type="entry name" value="YVTN repeat-like/Quinoprotein amine dehydrogenase"/>
    <property type="match status" value="2"/>
</dbReference>
<keyword evidence="15" id="KW-0378">Hydrolase</keyword>
<keyword evidence="6" id="KW-0677">Repeat</keyword>
<dbReference type="CDD" id="cd19502">
    <property type="entry name" value="RecA-like_PAN_like"/>
    <property type="match status" value="1"/>
</dbReference>
<dbReference type="FunFam" id="2.130.10.10:FF:001035">
    <property type="entry name" value="Putative WD repeat protein"/>
    <property type="match status" value="1"/>
</dbReference>
<feature type="region of interest" description="Disordered" evidence="13">
    <location>
        <begin position="13"/>
        <end position="48"/>
    </location>
</feature>
<keyword evidence="8" id="KW-0067">ATP-binding</keyword>
<dbReference type="PROSITE" id="PS00674">
    <property type="entry name" value="AAA"/>
    <property type="match status" value="1"/>
</dbReference>
<dbReference type="SUPFAM" id="SSF50978">
    <property type="entry name" value="WD40 repeat-like"/>
    <property type="match status" value="1"/>
</dbReference>
<keyword evidence="5 12" id="KW-0853">WD repeat</keyword>
<evidence type="ECO:0000256" key="4">
    <source>
        <dbReference type="ARBA" id="ARBA00022490"/>
    </source>
</evidence>
<keyword evidence="4" id="KW-0963">Cytoplasm</keyword>
<feature type="compositionally biased region" description="Acidic residues" evidence="13">
    <location>
        <begin position="565"/>
        <end position="582"/>
    </location>
</feature>
<evidence type="ECO:0000259" key="14">
    <source>
        <dbReference type="SMART" id="SM00382"/>
    </source>
</evidence>
<dbReference type="InterPro" id="IPR003960">
    <property type="entry name" value="ATPase_AAA_CS"/>
</dbReference>
<feature type="repeat" description="WD" evidence="12">
    <location>
        <begin position="814"/>
        <end position="845"/>
    </location>
</feature>
<dbReference type="FunFam" id="2.130.10.10:FF:000868">
    <property type="entry name" value="WD repeat protein"/>
    <property type="match status" value="1"/>
</dbReference>
<feature type="repeat" description="WD" evidence="12">
    <location>
        <begin position="701"/>
        <end position="743"/>
    </location>
</feature>
<evidence type="ECO:0000256" key="5">
    <source>
        <dbReference type="ARBA" id="ARBA00022574"/>
    </source>
</evidence>
<dbReference type="InterPro" id="IPR036322">
    <property type="entry name" value="WD40_repeat_dom_sf"/>
</dbReference>
<dbReference type="OrthoDB" id="10264376at2759"/>
<keyword evidence="10" id="KW-0539">Nucleus</keyword>
<dbReference type="AlphaFoldDB" id="A0A9W9KFQ5"/>
<dbReference type="RefSeq" id="XP_056513771.1">
    <property type="nucleotide sequence ID" value="XM_056652704.1"/>
</dbReference>
<dbReference type="GO" id="GO:0006508">
    <property type="term" value="P:proteolysis"/>
    <property type="evidence" value="ECO:0007669"/>
    <property type="project" value="UniProtKB-KW"/>
</dbReference>
<dbReference type="InterPro" id="IPR015943">
    <property type="entry name" value="WD40/YVTN_repeat-like_dom_sf"/>
</dbReference>
<evidence type="ECO:0000256" key="6">
    <source>
        <dbReference type="ARBA" id="ARBA00022737"/>
    </source>
</evidence>
<dbReference type="FunFam" id="1.10.8.60:FF:000007">
    <property type="entry name" value="26S proteasome regulatory subunit 4"/>
    <property type="match status" value="1"/>
</dbReference>
<dbReference type="Gene3D" id="3.40.50.300">
    <property type="entry name" value="P-loop containing nucleotide triphosphate hydrolases"/>
    <property type="match status" value="1"/>
</dbReference>
<dbReference type="Proteomes" id="UP001141434">
    <property type="component" value="Unassembled WGS sequence"/>
</dbReference>
<dbReference type="PROSITE" id="PS50294">
    <property type="entry name" value="WD_REPEATS_REGION"/>
    <property type="match status" value="1"/>
</dbReference>
<dbReference type="GO" id="GO:0005737">
    <property type="term" value="C:cytoplasm"/>
    <property type="evidence" value="ECO:0007669"/>
    <property type="project" value="UniProtKB-SubCell"/>
</dbReference>
<dbReference type="Gene3D" id="2.40.50.140">
    <property type="entry name" value="Nucleic acid-binding proteins"/>
    <property type="match status" value="1"/>
</dbReference>
<evidence type="ECO:0000256" key="1">
    <source>
        <dbReference type="ARBA" id="ARBA00004123"/>
    </source>
</evidence>
<organism evidence="15 16">
    <name type="scientific">Penicillium alfredii</name>
    <dbReference type="NCBI Taxonomy" id="1506179"/>
    <lineage>
        <taxon>Eukaryota</taxon>
        <taxon>Fungi</taxon>
        <taxon>Dikarya</taxon>
        <taxon>Ascomycota</taxon>
        <taxon>Pezizomycotina</taxon>
        <taxon>Eurotiomycetes</taxon>
        <taxon>Eurotiomycetidae</taxon>
        <taxon>Eurotiales</taxon>
        <taxon>Aspergillaceae</taxon>
        <taxon>Penicillium</taxon>
    </lineage>
</organism>
<feature type="region of interest" description="Disordered" evidence="13">
    <location>
        <begin position="519"/>
        <end position="590"/>
    </location>
</feature>
<dbReference type="InterPro" id="IPR012340">
    <property type="entry name" value="NA-bd_OB-fold"/>
</dbReference>
<proteinExistence type="inferred from homology"/>
<dbReference type="Pfam" id="PF00004">
    <property type="entry name" value="AAA"/>
    <property type="match status" value="1"/>
</dbReference>
<dbReference type="InterPro" id="IPR001680">
    <property type="entry name" value="WD40_rpt"/>
</dbReference>
<dbReference type="InterPro" id="IPR003593">
    <property type="entry name" value="AAA+_ATPase"/>
</dbReference>
<dbReference type="SMART" id="SM00382">
    <property type="entry name" value="AAA"/>
    <property type="match status" value="1"/>
</dbReference>
<keyword evidence="7" id="KW-0547">Nucleotide-binding</keyword>
<dbReference type="SUPFAM" id="SSF52540">
    <property type="entry name" value="P-loop containing nucleoside triphosphate hydrolases"/>
    <property type="match status" value="1"/>
</dbReference>
<dbReference type="FunFam" id="2.40.50.140:FF:000030">
    <property type="entry name" value="26S protease regulatory subunit 4"/>
    <property type="match status" value="1"/>
</dbReference>
<dbReference type="Pfam" id="PF16450">
    <property type="entry name" value="Prot_ATP_ID_OB_C"/>
    <property type="match status" value="1"/>
</dbReference>
<evidence type="ECO:0000313" key="15">
    <source>
        <dbReference type="EMBL" id="KAJ5104775.1"/>
    </source>
</evidence>
<sequence>MVSASFPVFHRVITQKDKPRYEPPPPPTTRVGRKKRKAAGPSTAAKLPDIYPTSRCKLRYLRMQRVHDHLLLEEEYVENMERMRKAKAQATQDPVSRGDLDVMDRNADERSRVDDMRGSPMGVGNLEELIDDDHAIVSSATGPEYYVSIMSFVDKDLLEPGASILLHHKSVSVVGVLTEESDPLVSVMKLDKAPTESYADIGGLESQIQEVREAVELPLLHPELYEEMGIKPPKGVILYGAPGTGKTLLAKAVANQTSATFLRIVGSELIQKYLGDGPRLVRQIFQVAAEHSPSIVFIDEIDAIGTKRYESQSGGEREIQRTMLELLNQLDGFDDRGDVKVIMATNKIETLDPALIRPGRIDRKILFENPDQNTKKKIFTLHTSKMSLGDDVDLDEFINQKDDLSGADIRAICTEAGLMALRERRMRVQMDDFRAARERIMKTKQDGGPVEGLYFCVTHLTTPKLETVDDVGDRRANTANKLRLIKSAPAATFALFNLFTMDGFDEEAFKKFFPSSFGKQEKGVDVDSQVNRTKRTEVSAQPKPLEDDERDLTATASAPTGSEENRDEDDDVSDDSDDEDEFPVSHELVVKTHERAVTTMTADPSGARLITGSTDCTLKLHDFASMTPSTIRAFKSVDPSAKKQSAAQDTHAVNYAAFNPLSPSHVLVVSATAQPRILSRDGDTLTECVKGDMYLRDLHNTKGHVSEVTSGAWSPSDYNLCATAGSDSTIRIWDANVGRSQKEVIVHKSRVAGSAGRTKMTAVAWGSPKQGGADVLVGAALDGSLVMWSGNGPFTRPSAEVRDAHIRDTWTSGLDISSDGRLVVSRGGDDTIKLWDTRKFKTPITTVTHPSTSFRFPTSNIKFSPTSANVITGSETGHLHILNPATLRPELVTPVTPGSPVITVLWHEKLNQILTGSANAETHVLYNPTMSTKGAALVMSKAPKRRHVDDNAALTTDLTQGLSGDSVVVGSNGVPHYSSATWSARHPNVGLTASGRSRDPRRPHQPAQTPFAKSQPDEKHIRENIPLSSMRDEDPREALLKYADKAEKNPIFTKAYKETQPKAIYAEVSDEEEERGPEKKKARR</sequence>
<feature type="compositionally biased region" description="Basic and acidic residues" evidence="13">
    <location>
        <begin position="1030"/>
        <end position="1048"/>
    </location>
</feature>
<keyword evidence="9" id="KW-0647">Proteasome</keyword>
<dbReference type="PANTHER" id="PTHR16017:SF0">
    <property type="entry name" value="WD REPEAT-CONTAINING PROTEIN 70"/>
    <property type="match status" value="1"/>
</dbReference>
<dbReference type="GO" id="GO:0016887">
    <property type="term" value="F:ATP hydrolysis activity"/>
    <property type="evidence" value="ECO:0007669"/>
    <property type="project" value="InterPro"/>
</dbReference>
<keyword evidence="15" id="KW-0645">Protease</keyword>
<dbReference type="PROSITE" id="PS50082">
    <property type="entry name" value="WD_REPEATS_2"/>
    <property type="match status" value="3"/>
</dbReference>
<reference evidence="15" key="1">
    <citation type="submission" date="2022-11" db="EMBL/GenBank/DDBJ databases">
        <authorList>
            <person name="Petersen C."/>
        </authorList>
    </citation>
    <scope>NUCLEOTIDE SEQUENCE</scope>
    <source>
        <strain evidence="15">IBT 34128</strain>
    </source>
</reference>
<dbReference type="Pfam" id="PF00400">
    <property type="entry name" value="WD40"/>
    <property type="match status" value="3"/>
</dbReference>
<feature type="repeat" description="WD" evidence="12">
    <location>
        <begin position="590"/>
        <end position="631"/>
    </location>
</feature>
<dbReference type="GO" id="GO:0008540">
    <property type="term" value="C:proteasome regulatory particle, base subcomplex"/>
    <property type="evidence" value="ECO:0007669"/>
    <property type="project" value="UniProtKB-ARBA"/>
</dbReference>
<dbReference type="GO" id="GO:0005524">
    <property type="term" value="F:ATP binding"/>
    <property type="evidence" value="ECO:0007669"/>
    <property type="project" value="UniProtKB-KW"/>
</dbReference>
<dbReference type="InterPro" id="IPR003959">
    <property type="entry name" value="ATPase_AAA_core"/>
</dbReference>
<evidence type="ECO:0000256" key="13">
    <source>
        <dbReference type="SAM" id="MobiDB-lite"/>
    </source>
</evidence>
<dbReference type="PANTHER" id="PTHR16017">
    <property type="entry name" value="GASTRULATION DEFECTIVE PROTEIN 1-RELATED"/>
    <property type="match status" value="1"/>
</dbReference>